<sequence>MTQISKYPLRKEIENRMLEVFLDSIGMVKTREHVQKLIDDLFSPTERVMLAKRLSIALLLLKKYDQRTVARILNVSLGTVNKVSLALQKGNGGYELVVNSIVRQEKFHAFLEKIDETLVDIVTTGHSLPNWRRVRWETKIRNRKPY</sequence>
<gene>
    <name evidence="1" type="ORF">A2875_03085</name>
</gene>
<dbReference type="InterPro" id="IPR010921">
    <property type="entry name" value="Trp_repressor/repl_initiator"/>
</dbReference>
<organism evidence="1 2">
    <name type="scientific">Candidatus Gottesmanbacteria bacterium RIFCSPHIGHO2_01_FULL_46_14</name>
    <dbReference type="NCBI Taxonomy" id="1798380"/>
    <lineage>
        <taxon>Bacteria</taxon>
        <taxon>Candidatus Gottesmaniibacteriota</taxon>
    </lineage>
</organism>
<comment type="caution">
    <text evidence="1">The sequence shown here is derived from an EMBL/GenBank/DDBJ whole genome shotgun (WGS) entry which is preliminary data.</text>
</comment>
<dbReference type="InterPro" id="IPR038116">
    <property type="entry name" value="TrpR-like_sf"/>
</dbReference>
<dbReference type="PANTHER" id="PTHR40080:SF1">
    <property type="entry name" value="TRPR-LIKE PROTEIN YERC_YECD"/>
    <property type="match status" value="1"/>
</dbReference>
<dbReference type="EMBL" id="MFJJ01000010">
    <property type="protein sequence ID" value="OGG14920.1"/>
    <property type="molecule type" value="Genomic_DNA"/>
</dbReference>
<dbReference type="PANTHER" id="PTHR40080">
    <property type="entry name" value="LMO1763 PROTEIN"/>
    <property type="match status" value="1"/>
</dbReference>
<accession>A0A1F5ZQZ7</accession>
<evidence type="ECO:0000313" key="1">
    <source>
        <dbReference type="EMBL" id="OGG14920.1"/>
    </source>
</evidence>
<evidence type="ECO:0000313" key="2">
    <source>
        <dbReference type="Proteomes" id="UP000177416"/>
    </source>
</evidence>
<dbReference type="Pfam" id="PF01371">
    <property type="entry name" value="Trp_repressor"/>
    <property type="match status" value="1"/>
</dbReference>
<dbReference type="GO" id="GO:0003700">
    <property type="term" value="F:DNA-binding transcription factor activity"/>
    <property type="evidence" value="ECO:0007669"/>
    <property type="project" value="InterPro"/>
</dbReference>
<dbReference type="InterPro" id="IPR000831">
    <property type="entry name" value="Trp_repress"/>
</dbReference>
<dbReference type="InterPro" id="IPR013368">
    <property type="entry name" value="YecD_YerC"/>
</dbReference>
<dbReference type="AlphaFoldDB" id="A0A1F5ZQZ7"/>
<dbReference type="SUPFAM" id="SSF48295">
    <property type="entry name" value="TrpR-like"/>
    <property type="match status" value="1"/>
</dbReference>
<name>A0A1F5ZQZ7_9BACT</name>
<proteinExistence type="predicted"/>
<dbReference type="GO" id="GO:0043565">
    <property type="term" value="F:sequence-specific DNA binding"/>
    <property type="evidence" value="ECO:0007669"/>
    <property type="project" value="InterPro"/>
</dbReference>
<reference evidence="1 2" key="1">
    <citation type="journal article" date="2016" name="Nat. Commun.">
        <title>Thousands of microbial genomes shed light on interconnected biogeochemical processes in an aquifer system.</title>
        <authorList>
            <person name="Anantharaman K."/>
            <person name="Brown C.T."/>
            <person name="Hug L.A."/>
            <person name="Sharon I."/>
            <person name="Castelle C.J."/>
            <person name="Probst A.J."/>
            <person name="Thomas B.C."/>
            <person name="Singh A."/>
            <person name="Wilkins M.J."/>
            <person name="Karaoz U."/>
            <person name="Brodie E.L."/>
            <person name="Williams K.H."/>
            <person name="Hubbard S.S."/>
            <person name="Banfield J.F."/>
        </authorList>
    </citation>
    <scope>NUCLEOTIDE SEQUENCE [LARGE SCALE GENOMIC DNA]</scope>
</reference>
<dbReference type="Proteomes" id="UP000177416">
    <property type="component" value="Unassembled WGS sequence"/>
</dbReference>
<dbReference type="Gene3D" id="1.10.1270.10">
    <property type="entry name" value="TrpR-like"/>
    <property type="match status" value="1"/>
</dbReference>
<evidence type="ECO:0008006" key="3">
    <source>
        <dbReference type="Google" id="ProtNLM"/>
    </source>
</evidence>
<protein>
    <recommendedName>
        <fullName evidence="3">TrpR like protein, YerC/YecD</fullName>
    </recommendedName>
</protein>